<feature type="coiled-coil region" evidence="1">
    <location>
        <begin position="113"/>
        <end position="175"/>
    </location>
</feature>
<dbReference type="Proteomes" id="UP000297716">
    <property type="component" value="Unassembled WGS sequence"/>
</dbReference>
<dbReference type="EMBL" id="SKBN01000191">
    <property type="protein sequence ID" value="TGJ80987.1"/>
    <property type="molecule type" value="Genomic_DNA"/>
</dbReference>
<keyword evidence="3" id="KW-1185">Reference proteome</keyword>
<evidence type="ECO:0000313" key="3">
    <source>
        <dbReference type="Proteomes" id="UP000297716"/>
    </source>
</evidence>
<name>A0A4Z0YD07_9PEZI</name>
<keyword evidence="1" id="KW-0175">Coiled coil</keyword>
<comment type="caution">
    <text evidence="2">The sequence shown here is derived from an EMBL/GenBank/DDBJ whole genome shotgun (WGS) entry which is preliminary data.</text>
</comment>
<evidence type="ECO:0000256" key="1">
    <source>
        <dbReference type="SAM" id="Coils"/>
    </source>
</evidence>
<reference evidence="2 3" key="1">
    <citation type="submission" date="2019-03" db="EMBL/GenBank/DDBJ databases">
        <title>Draft genome sequence of Xylaria hypoxylon DSM 108379, a ubiquitous saprotrophic-parasitic fungi on hardwood.</title>
        <authorList>
            <person name="Buettner E."/>
            <person name="Leonhardt S."/>
            <person name="Gebauer A.M."/>
            <person name="Liers C."/>
            <person name="Hofrichter M."/>
            <person name="Kellner H."/>
        </authorList>
    </citation>
    <scope>NUCLEOTIDE SEQUENCE [LARGE SCALE GENOMIC DNA]</scope>
    <source>
        <strain evidence="2 3">DSM 108379</strain>
    </source>
</reference>
<evidence type="ECO:0000313" key="2">
    <source>
        <dbReference type="EMBL" id="TGJ80987.1"/>
    </source>
</evidence>
<gene>
    <name evidence="2" type="ORF">E0Z10_g7775</name>
</gene>
<organism evidence="2 3">
    <name type="scientific">Xylaria hypoxylon</name>
    <dbReference type="NCBI Taxonomy" id="37992"/>
    <lineage>
        <taxon>Eukaryota</taxon>
        <taxon>Fungi</taxon>
        <taxon>Dikarya</taxon>
        <taxon>Ascomycota</taxon>
        <taxon>Pezizomycotina</taxon>
        <taxon>Sordariomycetes</taxon>
        <taxon>Xylariomycetidae</taxon>
        <taxon>Xylariales</taxon>
        <taxon>Xylariaceae</taxon>
        <taxon>Xylaria</taxon>
    </lineage>
</organism>
<proteinExistence type="predicted"/>
<dbReference type="OrthoDB" id="4767968at2759"/>
<accession>A0A4Z0YD07</accession>
<protein>
    <submittedName>
        <fullName evidence="2">Uncharacterized protein</fullName>
    </submittedName>
</protein>
<sequence>MIINEDEHCPLKPGGFSVLEIKKGTVDDTAPNPFLKYHLASNERGASEIHGNKQFTPTVTTSLVTPFKQSGQATLNGTPRPTNTIQRRNHERLNNIVARLQNFNGSVTELVAIASVQQQLDVAFTDLDRAKDRSKDVFHQFELQGHISNRQCQKKNGATRDLTRASHRIAQLTKELWDLQRCHESSGR</sequence>
<dbReference type="AlphaFoldDB" id="A0A4Z0YD07"/>